<evidence type="ECO:0000313" key="3">
    <source>
        <dbReference type="Proteomes" id="UP000653099"/>
    </source>
</evidence>
<comment type="caution">
    <text evidence="2">The sequence shown here is derived from an EMBL/GenBank/DDBJ whole genome shotgun (WGS) entry which is preliminary data.</text>
</comment>
<keyword evidence="3" id="KW-1185">Reference proteome</keyword>
<sequence length="126" mass="13016">MEPMDLIRVERIAWATVFAAVVGLVVAFALIPDGVGVPRPVVAAVVFAVVGPVAVRLARNAASSSTAFGDQTIQYVVFFIVAAGGQAGLSALGYEGVGPRLAAFAAGWLAATRAKRLNPRRGEQPV</sequence>
<feature type="transmembrane region" description="Helical" evidence="1">
    <location>
        <begin position="75"/>
        <end position="94"/>
    </location>
</feature>
<dbReference type="Proteomes" id="UP000653099">
    <property type="component" value="Unassembled WGS sequence"/>
</dbReference>
<protein>
    <submittedName>
        <fullName evidence="2">Uncharacterized protein</fullName>
    </submittedName>
</protein>
<organism evidence="2 3">
    <name type="scientific">Halobellus salinus</name>
    <dbReference type="NCBI Taxonomy" id="931585"/>
    <lineage>
        <taxon>Archaea</taxon>
        <taxon>Methanobacteriati</taxon>
        <taxon>Methanobacteriota</taxon>
        <taxon>Stenosarchaea group</taxon>
        <taxon>Halobacteria</taxon>
        <taxon>Halobacteriales</taxon>
        <taxon>Haloferacaceae</taxon>
        <taxon>Halobellus</taxon>
    </lineage>
</organism>
<gene>
    <name evidence="2" type="ORF">GCM10008995_08970</name>
</gene>
<reference evidence="2" key="1">
    <citation type="journal article" date="2014" name="Int. J. Syst. Evol. Microbiol.">
        <title>Complete genome sequence of Corynebacterium casei LMG S-19264T (=DSM 44701T), isolated from a smear-ripened cheese.</title>
        <authorList>
            <consortium name="US DOE Joint Genome Institute (JGI-PGF)"/>
            <person name="Walter F."/>
            <person name="Albersmeier A."/>
            <person name="Kalinowski J."/>
            <person name="Ruckert C."/>
        </authorList>
    </citation>
    <scope>NUCLEOTIDE SEQUENCE</scope>
    <source>
        <strain evidence="2">JCM 14359</strain>
    </source>
</reference>
<keyword evidence="1" id="KW-1133">Transmembrane helix</keyword>
<feature type="transmembrane region" description="Helical" evidence="1">
    <location>
        <begin position="12"/>
        <end position="31"/>
    </location>
</feature>
<feature type="transmembrane region" description="Helical" evidence="1">
    <location>
        <begin position="37"/>
        <end position="55"/>
    </location>
</feature>
<accession>A0A830E8A5</accession>
<reference evidence="2" key="2">
    <citation type="submission" date="2020-09" db="EMBL/GenBank/DDBJ databases">
        <authorList>
            <person name="Sun Q."/>
            <person name="Ohkuma M."/>
        </authorList>
    </citation>
    <scope>NUCLEOTIDE SEQUENCE</scope>
    <source>
        <strain evidence="2">JCM 14359</strain>
    </source>
</reference>
<keyword evidence="1" id="KW-0812">Transmembrane</keyword>
<keyword evidence="1" id="KW-0472">Membrane</keyword>
<evidence type="ECO:0000313" key="2">
    <source>
        <dbReference type="EMBL" id="GGJ01279.1"/>
    </source>
</evidence>
<name>A0A830E8A5_9EURY</name>
<evidence type="ECO:0000256" key="1">
    <source>
        <dbReference type="SAM" id="Phobius"/>
    </source>
</evidence>
<dbReference type="AlphaFoldDB" id="A0A830E8A5"/>
<proteinExistence type="predicted"/>
<dbReference type="EMBL" id="BMOC01000003">
    <property type="protein sequence ID" value="GGJ01279.1"/>
    <property type="molecule type" value="Genomic_DNA"/>
</dbReference>